<keyword evidence="5 7" id="KW-1133">Transmembrane helix</keyword>
<dbReference type="KEGG" id="kbs:EPA93_17435"/>
<name>A0A4P6JQQ8_KTERU</name>
<protein>
    <submittedName>
        <fullName evidence="9">ABC transporter permease subunit</fullName>
    </submittedName>
</protein>
<evidence type="ECO:0000256" key="1">
    <source>
        <dbReference type="ARBA" id="ARBA00004651"/>
    </source>
</evidence>
<evidence type="ECO:0000313" key="9">
    <source>
        <dbReference type="EMBL" id="QBD77675.1"/>
    </source>
</evidence>
<evidence type="ECO:0000256" key="4">
    <source>
        <dbReference type="ARBA" id="ARBA00022692"/>
    </source>
</evidence>
<dbReference type="Proteomes" id="UP000290365">
    <property type="component" value="Chromosome"/>
</dbReference>
<organism evidence="9 10">
    <name type="scientific">Ktedonosporobacter rubrisoli</name>
    <dbReference type="NCBI Taxonomy" id="2509675"/>
    <lineage>
        <taxon>Bacteria</taxon>
        <taxon>Bacillati</taxon>
        <taxon>Chloroflexota</taxon>
        <taxon>Ktedonobacteria</taxon>
        <taxon>Ktedonobacterales</taxon>
        <taxon>Ktedonosporobacteraceae</taxon>
        <taxon>Ktedonosporobacter</taxon>
    </lineage>
</organism>
<feature type="transmembrane region" description="Helical" evidence="7">
    <location>
        <begin position="51"/>
        <end position="73"/>
    </location>
</feature>
<keyword evidence="4 7" id="KW-0812">Transmembrane</keyword>
<evidence type="ECO:0000256" key="5">
    <source>
        <dbReference type="ARBA" id="ARBA00022989"/>
    </source>
</evidence>
<dbReference type="GO" id="GO:0005886">
    <property type="term" value="C:plasma membrane"/>
    <property type="evidence" value="ECO:0007669"/>
    <property type="project" value="UniProtKB-SubCell"/>
</dbReference>
<sequence>MMPSTTSSVLIGLHIAIPYALIGDVMAELIDSNSGIGYLINTSATQFDSAGVLAALLVLTAIADVLNVVVSFLDRMTSRWKSEVNLSRKTLP</sequence>
<evidence type="ECO:0000313" key="10">
    <source>
        <dbReference type="Proteomes" id="UP000290365"/>
    </source>
</evidence>
<comment type="subcellular location">
    <subcellularLocation>
        <location evidence="1">Cell membrane</location>
        <topology evidence="1">Multi-pass membrane protein</topology>
    </subcellularLocation>
</comment>
<accession>A0A4P6JQQ8</accession>
<dbReference type="GO" id="GO:0055085">
    <property type="term" value="P:transmembrane transport"/>
    <property type="evidence" value="ECO:0007669"/>
    <property type="project" value="InterPro"/>
</dbReference>
<evidence type="ECO:0000259" key="8">
    <source>
        <dbReference type="Pfam" id="PF00528"/>
    </source>
</evidence>
<evidence type="ECO:0000256" key="3">
    <source>
        <dbReference type="ARBA" id="ARBA00022475"/>
    </source>
</evidence>
<dbReference type="AlphaFoldDB" id="A0A4P6JQQ8"/>
<gene>
    <name evidence="9" type="ORF">EPA93_17435</name>
</gene>
<feature type="domain" description="ABC transmembrane type-1" evidence="8">
    <location>
        <begin position="2"/>
        <end position="78"/>
    </location>
</feature>
<dbReference type="Pfam" id="PF00528">
    <property type="entry name" value="BPD_transp_1"/>
    <property type="match status" value="1"/>
</dbReference>
<keyword evidence="6 7" id="KW-0472">Membrane</keyword>
<evidence type="ECO:0000256" key="2">
    <source>
        <dbReference type="ARBA" id="ARBA00022448"/>
    </source>
</evidence>
<dbReference type="InterPro" id="IPR000515">
    <property type="entry name" value="MetI-like"/>
</dbReference>
<keyword evidence="10" id="KW-1185">Reference proteome</keyword>
<dbReference type="PANTHER" id="PTHR30151:SF20">
    <property type="entry name" value="ABC TRANSPORTER PERMEASE PROTEIN HI_0355-RELATED"/>
    <property type="match status" value="1"/>
</dbReference>
<reference evidence="9 10" key="1">
    <citation type="submission" date="2019-01" db="EMBL/GenBank/DDBJ databases">
        <title>Ktedonosporobacter rubrisoli SCAWS-G2.</title>
        <authorList>
            <person name="Huang Y."/>
            <person name="Yan B."/>
        </authorList>
    </citation>
    <scope>NUCLEOTIDE SEQUENCE [LARGE SCALE GENOMIC DNA]</scope>
    <source>
        <strain evidence="9 10">SCAWS-G2</strain>
    </source>
</reference>
<keyword evidence="3" id="KW-1003">Cell membrane</keyword>
<evidence type="ECO:0000256" key="6">
    <source>
        <dbReference type="ARBA" id="ARBA00023136"/>
    </source>
</evidence>
<proteinExistence type="predicted"/>
<dbReference type="OrthoDB" id="9783295at2"/>
<dbReference type="EMBL" id="CP035758">
    <property type="protein sequence ID" value="QBD77675.1"/>
    <property type="molecule type" value="Genomic_DNA"/>
</dbReference>
<dbReference type="PANTHER" id="PTHR30151">
    <property type="entry name" value="ALKANE SULFONATE ABC TRANSPORTER-RELATED, MEMBRANE SUBUNIT"/>
    <property type="match status" value="1"/>
</dbReference>
<evidence type="ECO:0000256" key="7">
    <source>
        <dbReference type="SAM" id="Phobius"/>
    </source>
</evidence>
<keyword evidence="2" id="KW-0813">Transport</keyword>